<protein>
    <recommendedName>
        <fullName evidence="1">FAD-dependent thymidylate synthase</fullName>
        <ecNumber evidence="1">2.1.1.148</ecNumber>
    </recommendedName>
</protein>
<dbReference type="InterPro" id="IPR003669">
    <property type="entry name" value="Thymidylate_synthase_ThyX"/>
</dbReference>
<dbReference type="PANTHER" id="PTHR34934">
    <property type="entry name" value="FLAVIN-DEPENDENT THYMIDYLATE SYNTHASE"/>
    <property type="match status" value="1"/>
</dbReference>
<dbReference type="GO" id="GO:0006231">
    <property type="term" value="P:dTMP biosynthetic process"/>
    <property type="evidence" value="ECO:0007669"/>
    <property type="project" value="UniProtKB-UniRule"/>
</dbReference>
<evidence type="ECO:0000313" key="2">
    <source>
        <dbReference type="EMBL" id="MDH1236563.1"/>
    </source>
</evidence>
<sequence>MHALYRNHMGNDLEVVNDAKISFASASTAESWDFVEVPNPDEGYGTSLVQVPKLKPADERLIQFLARGCRSGQWEDLIKSALDEWISHNQADALLKYVKKMPTHWTPFGHQVIKLKMKAPVPIRTQCFKHKIGLVENEESRRYISSTPELFIPEFRSAPEGDIKQGSGGIHPDNELWKSHYELQCNRAIAMYEEMIAAGIAPEQARFVLPQGVLVNWVWTGSLYAFAEFYNKRSDRGHAQGEIADLADQINPIMEVLFPVSWKALTQ</sequence>
<dbReference type="NCBIfam" id="TIGR02170">
    <property type="entry name" value="thyX"/>
    <property type="match status" value="1"/>
</dbReference>
<organism evidence="2 3">
    <name type="scientific">Stutzerimonas stutzeri</name>
    <name type="common">Pseudomonas stutzeri</name>
    <dbReference type="NCBI Taxonomy" id="316"/>
    <lineage>
        <taxon>Bacteria</taxon>
        <taxon>Pseudomonadati</taxon>
        <taxon>Pseudomonadota</taxon>
        <taxon>Gammaproteobacteria</taxon>
        <taxon>Pseudomonadales</taxon>
        <taxon>Pseudomonadaceae</taxon>
        <taxon>Stutzerimonas</taxon>
    </lineage>
</organism>
<accession>A0AA42TB25</accession>
<reference evidence="2" key="1">
    <citation type="submission" date="2022-09" db="EMBL/GenBank/DDBJ databases">
        <title>Intensive care unit water sources are persistently colonized with multi-drug resistant bacteria and are the site of extensive horizontal gene transfer of antibiotic resistance genes.</title>
        <authorList>
            <person name="Diorio-Toth L."/>
        </authorList>
    </citation>
    <scope>NUCLEOTIDE SEQUENCE</scope>
    <source>
        <strain evidence="2">GD03947</strain>
    </source>
</reference>
<dbReference type="EMBL" id="JAOCAE010000006">
    <property type="protein sequence ID" value="MDH1236563.1"/>
    <property type="molecule type" value="Genomic_DNA"/>
</dbReference>
<comment type="caution">
    <text evidence="2">The sequence shown here is derived from an EMBL/GenBank/DDBJ whole genome shotgun (WGS) entry which is preliminary data.</text>
</comment>
<keyword evidence="2" id="KW-0489">Methyltransferase</keyword>
<evidence type="ECO:0000313" key="3">
    <source>
        <dbReference type="Proteomes" id="UP001158500"/>
    </source>
</evidence>
<evidence type="ECO:0000256" key="1">
    <source>
        <dbReference type="NCBIfam" id="TIGR02170"/>
    </source>
</evidence>
<dbReference type="Gene3D" id="3.30.1360.170">
    <property type="match status" value="1"/>
</dbReference>
<gene>
    <name evidence="2" type="primary">thyX</name>
    <name evidence="2" type="ORF">N5C32_10980</name>
</gene>
<dbReference type="GO" id="GO:0050797">
    <property type="term" value="F:thymidylate synthase (FAD) activity"/>
    <property type="evidence" value="ECO:0007669"/>
    <property type="project" value="UniProtKB-UniRule"/>
</dbReference>
<dbReference type="CDD" id="cd20175">
    <property type="entry name" value="ThyX"/>
    <property type="match status" value="1"/>
</dbReference>
<name>A0AA42TB25_STUST</name>
<dbReference type="RefSeq" id="WP_279641475.1">
    <property type="nucleotide sequence ID" value="NZ_JAOCAE010000006.1"/>
</dbReference>
<dbReference type="Proteomes" id="UP001158500">
    <property type="component" value="Unassembled WGS sequence"/>
</dbReference>
<dbReference type="PANTHER" id="PTHR34934:SF1">
    <property type="entry name" value="FLAVIN-DEPENDENT THYMIDYLATE SYNTHASE"/>
    <property type="match status" value="1"/>
</dbReference>
<dbReference type="PROSITE" id="PS51331">
    <property type="entry name" value="THYX"/>
    <property type="match status" value="1"/>
</dbReference>
<dbReference type="AlphaFoldDB" id="A0AA42TB25"/>
<dbReference type="GO" id="GO:0070402">
    <property type="term" value="F:NADPH binding"/>
    <property type="evidence" value="ECO:0007669"/>
    <property type="project" value="TreeGrafter"/>
</dbReference>
<proteinExistence type="predicted"/>
<dbReference type="SUPFAM" id="SSF69796">
    <property type="entry name" value="Thymidylate synthase-complementing protein Thy1"/>
    <property type="match status" value="1"/>
</dbReference>
<dbReference type="GO" id="GO:0032259">
    <property type="term" value="P:methylation"/>
    <property type="evidence" value="ECO:0007669"/>
    <property type="project" value="UniProtKB-KW"/>
</dbReference>
<dbReference type="Pfam" id="PF02511">
    <property type="entry name" value="Thy1"/>
    <property type="match status" value="1"/>
</dbReference>
<dbReference type="EC" id="2.1.1.148" evidence="1"/>
<dbReference type="GO" id="GO:0050660">
    <property type="term" value="F:flavin adenine dinucleotide binding"/>
    <property type="evidence" value="ECO:0007669"/>
    <property type="project" value="UniProtKB-UniRule"/>
</dbReference>
<dbReference type="InterPro" id="IPR036098">
    <property type="entry name" value="Thymidylate_synthase_ThyX_sf"/>
</dbReference>
<dbReference type="GO" id="GO:0004799">
    <property type="term" value="F:thymidylate synthase activity"/>
    <property type="evidence" value="ECO:0007669"/>
    <property type="project" value="TreeGrafter"/>
</dbReference>
<keyword evidence="2" id="KW-0808">Transferase</keyword>